<evidence type="ECO:0000313" key="3">
    <source>
        <dbReference type="Proteomes" id="UP000000763"/>
    </source>
</evidence>
<accession>Q6ZG72</accession>
<proteinExistence type="predicted"/>
<gene>
    <name evidence="2" type="primary">OJ1008_E02.13</name>
</gene>
<feature type="compositionally biased region" description="Basic and acidic residues" evidence="1">
    <location>
        <begin position="38"/>
        <end position="49"/>
    </location>
</feature>
<reference evidence="3" key="2">
    <citation type="journal article" date="2008" name="Nucleic Acids Res.">
        <title>The rice annotation project database (RAP-DB): 2008 update.</title>
        <authorList>
            <consortium name="The rice annotation project (RAP)"/>
        </authorList>
    </citation>
    <scope>GENOME REANNOTATION</scope>
    <source>
        <strain evidence="3">cv. Nipponbare</strain>
    </source>
</reference>
<dbReference type="AlphaFoldDB" id="Q6ZG72"/>
<dbReference type="Proteomes" id="UP000000763">
    <property type="component" value="Chromosome 2"/>
</dbReference>
<name>Q6ZG72_ORYSJ</name>
<protein>
    <submittedName>
        <fullName evidence="2">Uncharacterized protein</fullName>
    </submittedName>
</protein>
<evidence type="ECO:0000256" key="1">
    <source>
        <dbReference type="SAM" id="MobiDB-lite"/>
    </source>
</evidence>
<reference evidence="3" key="1">
    <citation type="journal article" date="2005" name="Nature">
        <title>The map-based sequence of the rice genome.</title>
        <authorList>
            <consortium name="International rice genome sequencing project (IRGSP)"/>
            <person name="Matsumoto T."/>
            <person name="Wu J."/>
            <person name="Kanamori H."/>
            <person name="Katayose Y."/>
            <person name="Fujisawa M."/>
            <person name="Namiki N."/>
            <person name="Mizuno H."/>
            <person name="Yamamoto K."/>
            <person name="Antonio B.A."/>
            <person name="Baba T."/>
            <person name="Sakata K."/>
            <person name="Nagamura Y."/>
            <person name="Aoki H."/>
            <person name="Arikawa K."/>
            <person name="Arita K."/>
            <person name="Bito T."/>
            <person name="Chiden Y."/>
            <person name="Fujitsuka N."/>
            <person name="Fukunaka R."/>
            <person name="Hamada M."/>
            <person name="Harada C."/>
            <person name="Hayashi A."/>
            <person name="Hijishita S."/>
            <person name="Honda M."/>
            <person name="Hosokawa S."/>
            <person name="Ichikawa Y."/>
            <person name="Idonuma A."/>
            <person name="Iijima M."/>
            <person name="Ikeda M."/>
            <person name="Ikeno M."/>
            <person name="Ito K."/>
            <person name="Ito S."/>
            <person name="Ito T."/>
            <person name="Ito Y."/>
            <person name="Ito Y."/>
            <person name="Iwabuchi A."/>
            <person name="Kamiya K."/>
            <person name="Karasawa W."/>
            <person name="Kurita K."/>
            <person name="Katagiri S."/>
            <person name="Kikuta A."/>
            <person name="Kobayashi H."/>
            <person name="Kobayashi N."/>
            <person name="Machita K."/>
            <person name="Maehara T."/>
            <person name="Masukawa M."/>
            <person name="Mizubayashi T."/>
            <person name="Mukai Y."/>
            <person name="Nagasaki H."/>
            <person name="Nagata Y."/>
            <person name="Naito S."/>
            <person name="Nakashima M."/>
            <person name="Nakama Y."/>
            <person name="Nakamichi Y."/>
            <person name="Nakamura M."/>
            <person name="Meguro A."/>
            <person name="Negishi M."/>
            <person name="Ohta I."/>
            <person name="Ohta T."/>
            <person name="Okamoto M."/>
            <person name="Ono N."/>
            <person name="Saji S."/>
            <person name="Sakaguchi M."/>
            <person name="Sakai K."/>
            <person name="Shibata M."/>
            <person name="Shimokawa T."/>
            <person name="Song J."/>
            <person name="Takazaki Y."/>
            <person name="Terasawa K."/>
            <person name="Tsugane M."/>
            <person name="Tsuji K."/>
            <person name="Ueda S."/>
            <person name="Waki K."/>
            <person name="Yamagata H."/>
            <person name="Yamamoto M."/>
            <person name="Yamamoto S."/>
            <person name="Yamane H."/>
            <person name="Yoshiki S."/>
            <person name="Yoshihara R."/>
            <person name="Yukawa K."/>
            <person name="Zhong H."/>
            <person name="Yano M."/>
            <person name="Yuan Q."/>
            <person name="Ouyang S."/>
            <person name="Liu J."/>
            <person name="Jones K.M."/>
            <person name="Gansberger K."/>
            <person name="Moffat K."/>
            <person name="Hill J."/>
            <person name="Bera J."/>
            <person name="Fadrosh D."/>
            <person name="Jin S."/>
            <person name="Johri S."/>
            <person name="Kim M."/>
            <person name="Overton L."/>
            <person name="Reardon M."/>
            <person name="Tsitrin T."/>
            <person name="Vuong H."/>
            <person name="Weaver B."/>
            <person name="Ciecko A."/>
            <person name="Tallon L."/>
            <person name="Jackson J."/>
            <person name="Pai G."/>
            <person name="Aken S.V."/>
            <person name="Utterback T."/>
            <person name="Reidmuller S."/>
            <person name="Feldblyum T."/>
            <person name="Hsiao J."/>
            <person name="Zismann V."/>
            <person name="Iobst S."/>
            <person name="de Vazeille A.R."/>
            <person name="Buell C.R."/>
            <person name="Ying K."/>
            <person name="Li Y."/>
            <person name="Lu T."/>
            <person name="Huang Y."/>
            <person name="Zhao Q."/>
            <person name="Feng Q."/>
            <person name="Zhang L."/>
            <person name="Zhu J."/>
            <person name="Weng Q."/>
            <person name="Mu J."/>
            <person name="Lu Y."/>
            <person name="Fan D."/>
            <person name="Liu Y."/>
            <person name="Guan J."/>
            <person name="Zhang Y."/>
            <person name="Yu S."/>
            <person name="Liu X."/>
            <person name="Zhang Y."/>
            <person name="Hong G."/>
            <person name="Han B."/>
            <person name="Choisne N."/>
            <person name="Demange N."/>
            <person name="Orjeda G."/>
            <person name="Samain S."/>
            <person name="Cattolico L."/>
            <person name="Pelletier E."/>
            <person name="Couloux A."/>
            <person name="Segurens B."/>
            <person name="Wincker P."/>
            <person name="D'Hont A."/>
            <person name="Scarpelli C."/>
            <person name="Weissenbach J."/>
            <person name="Salanoubat M."/>
            <person name="Quetier F."/>
            <person name="Yu Y."/>
            <person name="Kim H.R."/>
            <person name="Rambo T."/>
            <person name="Currie J."/>
            <person name="Collura K."/>
            <person name="Luo M."/>
            <person name="Yang T."/>
            <person name="Ammiraju J.S.S."/>
            <person name="Engler F."/>
            <person name="Soderlund C."/>
            <person name="Wing R.A."/>
            <person name="Palmer L.E."/>
            <person name="de la Bastide M."/>
            <person name="Spiegel L."/>
            <person name="Nascimento L."/>
            <person name="Zutavern T."/>
            <person name="O'Shaughnessy A."/>
            <person name="Dike S."/>
            <person name="Dedhia N."/>
            <person name="Preston R."/>
            <person name="Balija V."/>
            <person name="McCombie W.R."/>
            <person name="Chow T."/>
            <person name="Chen H."/>
            <person name="Chung M."/>
            <person name="Chen C."/>
            <person name="Shaw J."/>
            <person name="Wu H."/>
            <person name="Hsiao K."/>
            <person name="Chao Y."/>
            <person name="Chu M."/>
            <person name="Cheng C."/>
            <person name="Hour A."/>
            <person name="Lee P."/>
            <person name="Lin S."/>
            <person name="Lin Y."/>
            <person name="Liou J."/>
            <person name="Liu S."/>
            <person name="Hsing Y."/>
            <person name="Raghuvanshi S."/>
            <person name="Mohanty A."/>
            <person name="Bharti A.K."/>
            <person name="Gaur A."/>
            <person name="Gupta V."/>
            <person name="Kumar D."/>
            <person name="Ravi V."/>
            <person name="Vij S."/>
            <person name="Kapur A."/>
            <person name="Khurana P."/>
            <person name="Khurana P."/>
            <person name="Khurana J.P."/>
            <person name="Tyagi A.K."/>
            <person name="Gaikwad K."/>
            <person name="Singh A."/>
            <person name="Dalal V."/>
            <person name="Srivastava S."/>
            <person name="Dixit A."/>
            <person name="Pal A.K."/>
            <person name="Ghazi I.A."/>
            <person name="Yadav M."/>
            <person name="Pandit A."/>
            <person name="Bhargava A."/>
            <person name="Sureshbabu K."/>
            <person name="Batra K."/>
            <person name="Sharma T.R."/>
            <person name="Mohapatra T."/>
            <person name="Singh N.K."/>
            <person name="Messing J."/>
            <person name="Nelson A.B."/>
            <person name="Fuks G."/>
            <person name="Kavchok S."/>
            <person name="Keizer G."/>
            <person name="Linton E."/>
            <person name="Llaca V."/>
            <person name="Song R."/>
            <person name="Tanyolac B."/>
            <person name="Young S."/>
            <person name="Ho-Il K."/>
            <person name="Hahn J.H."/>
            <person name="Sangsakoo G."/>
            <person name="Vanavichit A."/>
            <person name="de Mattos Luiz.A.T."/>
            <person name="Zimmer P.D."/>
            <person name="Malone G."/>
            <person name="Dellagostin O."/>
            <person name="de Oliveira A.C."/>
            <person name="Bevan M."/>
            <person name="Bancroft I."/>
            <person name="Minx P."/>
            <person name="Cordum H."/>
            <person name="Wilson R."/>
            <person name="Cheng Z."/>
            <person name="Jin W."/>
            <person name="Jiang J."/>
            <person name="Leong S.A."/>
            <person name="Iwama H."/>
            <person name="Gojobori T."/>
            <person name="Itoh T."/>
            <person name="Niimura Y."/>
            <person name="Fujii Y."/>
            <person name="Habara T."/>
            <person name="Sakai H."/>
            <person name="Sato Y."/>
            <person name="Wilson G."/>
            <person name="Kumar K."/>
            <person name="McCouch S."/>
            <person name="Juretic N."/>
            <person name="Hoen D."/>
            <person name="Wright S."/>
            <person name="Bruskiewich R."/>
            <person name="Bureau T."/>
            <person name="Miyao A."/>
            <person name="Hirochika H."/>
            <person name="Nishikawa T."/>
            <person name="Kadowaki K."/>
            <person name="Sugiura M."/>
            <person name="Burr B."/>
            <person name="Sasaki T."/>
        </authorList>
    </citation>
    <scope>NUCLEOTIDE SEQUENCE [LARGE SCALE GENOMIC DNA]</scope>
    <source>
        <strain evidence="3">cv. Nipponbare</strain>
    </source>
</reference>
<evidence type="ECO:0000313" key="2">
    <source>
        <dbReference type="EMBL" id="BAD16985.1"/>
    </source>
</evidence>
<sequence length="283" mass="31137">MDAPDLMEEAARQRMARDEIGRLEEEEDGTVQSGPQVPERKKEEGHKSDFGQGRDWAKSDLALGQSCSASTHEARRNRLTLCSREVALCDVRVLHVPTTYRSRLRFDAALRTHCQVAVPCLLAVAPSSRSVGEQQTWGISLGLIGAGKLTSTQSREACQWGELQSTTYVGCSRTSMSISTPVMPRSCVLESAYEFWILDPHNDLYVCQVMAIVSNMKSFVEDKLGYGSSSFMQIHYIDSAIVCNVVSVNGNRGSQCKNLHSLVNATIMKSCPGKKNSGKLIIT</sequence>
<feature type="region of interest" description="Disordered" evidence="1">
    <location>
        <begin position="1"/>
        <end position="54"/>
    </location>
</feature>
<organism evidence="2 3">
    <name type="scientific">Oryza sativa subsp. japonica</name>
    <name type="common">Rice</name>
    <dbReference type="NCBI Taxonomy" id="39947"/>
    <lineage>
        <taxon>Eukaryota</taxon>
        <taxon>Viridiplantae</taxon>
        <taxon>Streptophyta</taxon>
        <taxon>Embryophyta</taxon>
        <taxon>Tracheophyta</taxon>
        <taxon>Spermatophyta</taxon>
        <taxon>Magnoliopsida</taxon>
        <taxon>Liliopsida</taxon>
        <taxon>Poales</taxon>
        <taxon>Poaceae</taxon>
        <taxon>BOP clade</taxon>
        <taxon>Oryzoideae</taxon>
        <taxon>Oryzeae</taxon>
        <taxon>Oryzinae</taxon>
        <taxon>Oryza</taxon>
        <taxon>Oryza sativa</taxon>
    </lineage>
</organism>
<dbReference type="EMBL" id="AP004151">
    <property type="protein sequence ID" value="BAD16985.1"/>
    <property type="molecule type" value="Genomic_DNA"/>
</dbReference>
<feature type="compositionally biased region" description="Basic and acidic residues" evidence="1">
    <location>
        <begin position="9"/>
        <end position="23"/>
    </location>
</feature>